<dbReference type="SMART" id="SM00448">
    <property type="entry name" value="REC"/>
    <property type="match status" value="1"/>
</dbReference>
<feature type="domain" description="Response regulatory" evidence="7">
    <location>
        <begin position="10"/>
        <end position="127"/>
    </location>
</feature>
<evidence type="ECO:0000256" key="2">
    <source>
        <dbReference type="ARBA" id="ARBA00022840"/>
    </source>
</evidence>
<dbReference type="InterPro" id="IPR002078">
    <property type="entry name" value="Sigma_54_int"/>
</dbReference>
<dbReference type="InterPro" id="IPR003593">
    <property type="entry name" value="AAA+_ATPase"/>
</dbReference>
<keyword evidence="9" id="KW-1185">Reference proteome</keyword>
<dbReference type="EMBL" id="JBBUTF010000001">
    <property type="protein sequence ID" value="MEK8024384.1"/>
    <property type="molecule type" value="Genomic_DNA"/>
</dbReference>
<keyword evidence="1" id="KW-0547">Nucleotide-binding</keyword>
<dbReference type="PANTHER" id="PTHR32071:SF113">
    <property type="entry name" value="ALGINATE BIOSYNTHESIS TRANSCRIPTIONAL REGULATORY PROTEIN ALGB"/>
    <property type="match status" value="1"/>
</dbReference>
<dbReference type="InterPro" id="IPR025662">
    <property type="entry name" value="Sigma_54_int_dom_ATP-bd_1"/>
</dbReference>
<evidence type="ECO:0000313" key="9">
    <source>
        <dbReference type="Proteomes" id="UP001368500"/>
    </source>
</evidence>
<evidence type="ECO:0000259" key="6">
    <source>
        <dbReference type="PROSITE" id="PS50045"/>
    </source>
</evidence>
<evidence type="ECO:0000256" key="5">
    <source>
        <dbReference type="PROSITE-ProRule" id="PRU00169"/>
    </source>
</evidence>
<dbReference type="InterPro" id="IPR027417">
    <property type="entry name" value="P-loop_NTPase"/>
</dbReference>
<dbReference type="InterPro" id="IPR009057">
    <property type="entry name" value="Homeodomain-like_sf"/>
</dbReference>
<dbReference type="InterPro" id="IPR011006">
    <property type="entry name" value="CheY-like_superfamily"/>
</dbReference>
<dbReference type="Pfam" id="PF00072">
    <property type="entry name" value="Response_reg"/>
    <property type="match status" value="1"/>
</dbReference>
<comment type="caution">
    <text evidence="8">The sequence shown here is derived from an EMBL/GenBank/DDBJ whole genome shotgun (WGS) entry which is preliminary data.</text>
</comment>
<name>A0ABU9B3D1_9BURK</name>
<dbReference type="InterPro" id="IPR058031">
    <property type="entry name" value="AAA_lid_NorR"/>
</dbReference>
<dbReference type="SUPFAM" id="SSF46689">
    <property type="entry name" value="Homeodomain-like"/>
    <property type="match status" value="1"/>
</dbReference>
<dbReference type="PRINTS" id="PR01590">
    <property type="entry name" value="HTHFIS"/>
</dbReference>
<dbReference type="InterPro" id="IPR002197">
    <property type="entry name" value="HTH_Fis"/>
</dbReference>
<keyword evidence="3" id="KW-0805">Transcription regulation</keyword>
<dbReference type="CDD" id="cd00009">
    <property type="entry name" value="AAA"/>
    <property type="match status" value="1"/>
</dbReference>
<dbReference type="Pfam" id="PF02954">
    <property type="entry name" value="HTH_8"/>
    <property type="match status" value="1"/>
</dbReference>
<dbReference type="PROSITE" id="PS00675">
    <property type="entry name" value="SIGMA54_INTERACT_1"/>
    <property type="match status" value="1"/>
</dbReference>
<dbReference type="InterPro" id="IPR025943">
    <property type="entry name" value="Sigma_54_int_dom_ATP-bd_2"/>
</dbReference>
<sequence>MSQAPAADSTLLIVEDDIALQKQLKWSLDEFDCVTASDRESALVAFRRYQPAVVTMDLGLPPDPDSVSEGFRLLEQLLALQPDVKVIVLTGQNDQTNALRAVALGAYDFLAKPPDDDVLRLTIARAFRMAELQAENARLQQLRQPDGLGGMITRDPEMLRIGRMVERVAPSEATVMLLGESGTGKEVLAQGLHQAARRSGKFVAINCAAIPENLLESELFGYERGAFTGATKTTPGKIETAHGGTLFLDEIGDLPHPLQAKLLRFLQERKIERIGGRQEIAVDVRVVCATHQVLKQQIAEGRFREDLYYRLAEIVVDIPPLRKRVGDAVLLAHAFLRRFAQDNKRGSMSLGEDAVRAIEAHGWPGNVRELLSAVRRAVIMADSNRVCAQDLGLIAPAGSGEADATIDMSDLDLRAVRENAERQAVLAALARTDGNIVKAAELLGVSRPTLYDLMNRLSIRKLAE</sequence>
<dbReference type="Gene3D" id="1.10.10.60">
    <property type="entry name" value="Homeodomain-like"/>
    <property type="match status" value="1"/>
</dbReference>
<dbReference type="SMART" id="SM00382">
    <property type="entry name" value="AAA"/>
    <property type="match status" value="1"/>
</dbReference>
<evidence type="ECO:0000256" key="4">
    <source>
        <dbReference type="ARBA" id="ARBA00023163"/>
    </source>
</evidence>
<gene>
    <name evidence="8" type="primary">prsR</name>
    <name evidence="8" type="ORF">AACH11_00180</name>
</gene>
<organism evidence="8 9">
    <name type="scientific">Pseudaquabacterium rugosum</name>
    <dbReference type="NCBI Taxonomy" id="2984194"/>
    <lineage>
        <taxon>Bacteria</taxon>
        <taxon>Pseudomonadati</taxon>
        <taxon>Pseudomonadota</taxon>
        <taxon>Betaproteobacteria</taxon>
        <taxon>Burkholderiales</taxon>
        <taxon>Sphaerotilaceae</taxon>
        <taxon>Pseudaquabacterium</taxon>
    </lineage>
</organism>
<dbReference type="NCBIfam" id="TIGR02915">
    <property type="entry name" value="PEP_resp_reg"/>
    <property type="match status" value="1"/>
</dbReference>
<evidence type="ECO:0000256" key="3">
    <source>
        <dbReference type="ARBA" id="ARBA00023015"/>
    </source>
</evidence>
<dbReference type="PROSITE" id="PS50110">
    <property type="entry name" value="RESPONSE_REGULATORY"/>
    <property type="match status" value="1"/>
</dbReference>
<dbReference type="PROSITE" id="PS50045">
    <property type="entry name" value="SIGMA54_INTERACT_4"/>
    <property type="match status" value="1"/>
</dbReference>
<feature type="modified residue" description="4-aspartylphosphate" evidence="5">
    <location>
        <position position="57"/>
    </location>
</feature>
<dbReference type="InterPro" id="IPR001789">
    <property type="entry name" value="Sig_transdc_resp-reg_receiver"/>
</dbReference>
<dbReference type="Gene3D" id="1.10.8.60">
    <property type="match status" value="1"/>
</dbReference>
<keyword evidence="2" id="KW-0067">ATP-binding</keyword>
<dbReference type="InterPro" id="IPR014264">
    <property type="entry name" value="PEP-CTERM_resp_reg"/>
</dbReference>
<dbReference type="Gene3D" id="3.40.50.2300">
    <property type="match status" value="1"/>
</dbReference>
<proteinExistence type="predicted"/>
<evidence type="ECO:0000259" key="7">
    <source>
        <dbReference type="PROSITE" id="PS50110"/>
    </source>
</evidence>
<evidence type="ECO:0000313" key="8">
    <source>
        <dbReference type="EMBL" id="MEK8024384.1"/>
    </source>
</evidence>
<dbReference type="SUPFAM" id="SSF52172">
    <property type="entry name" value="CheY-like"/>
    <property type="match status" value="1"/>
</dbReference>
<dbReference type="PANTHER" id="PTHR32071">
    <property type="entry name" value="TRANSCRIPTIONAL REGULATORY PROTEIN"/>
    <property type="match status" value="1"/>
</dbReference>
<protein>
    <submittedName>
        <fullName evidence="8">PEP-CTERM-box response regulator transcription factor</fullName>
    </submittedName>
</protein>
<dbReference type="Pfam" id="PF25601">
    <property type="entry name" value="AAA_lid_14"/>
    <property type="match status" value="1"/>
</dbReference>
<evidence type="ECO:0000256" key="1">
    <source>
        <dbReference type="ARBA" id="ARBA00022741"/>
    </source>
</evidence>
<dbReference type="RefSeq" id="WP_341372172.1">
    <property type="nucleotide sequence ID" value="NZ_JBBUTF010000001.1"/>
</dbReference>
<dbReference type="Proteomes" id="UP001368500">
    <property type="component" value="Unassembled WGS sequence"/>
</dbReference>
<feature type="domain" description="Sigma-54 factor interaction" evidence="6">
    <location>
        <begin position="151"/>
        <end position="379"/>
    </location>
</feature>
<dbReference type="PROSITE" id="PS00676">
    <property type="entry name" value="SIGMA54_INTERACT_2"/>
    <property type="match status" value="1"/>
</dbReference>
<dbReference type="SUPFAM" id="SSF52540">
    <property type="entry name" value="P-loop containing nucleoside triphosphate hydrolases"/>
    <property type="match status" value="1"/>
</dbReference>
<accession>A0ABU9B3D1</accession>
<keyword evidence="5" id="KW-0597">Phosphoprotein</keyword>
<reference evidence="8 9" key="1">
    <citation type="submission" date="2024-04" db="EMBL/GenBank/DDBJ databases">
        <title>Novel species of the genus Ideonella isolated from streams.</title>
        <authorList>
            <person name="Lu H."/>
        </authorList>
    </citation>
    <scope>NUCLEOTIDE SEQUENCE [LARGE SCALE GENOMIC DNA]</scope>
    <source>
        <strain evidence="8 9">BYS139W</strain>
    </source>
</reference>
<dbReference type="Pfam" id="PF00158">
    <property type="entry name" value="Sigma54_activat"/>
    <property type="match status" value="1"/>
</dbReference>
<dbReference type="Gene3D" id="3.40.50.300">
    <property type="entry name" value="P-loop containing nucleotide triphosphate hydrolases"/>
    <property type="match status" value="1"/>
</dbReference>
<keyword evidence="4" id="KW-0804">Transcription</keyword>